<dbReference type="AlphaFoldDB" id="A0A2W5SRL9"/>
<proteinExistence type="predicted"/>
<gene>
    <name evidence="2" type="ORF">DI525_03175</name>
</gene>
<evidence type="ECO:0000313" key="2">
    <source>
        <dbReference type="EMBL" id="PZR05879.1"/>
    </source>
</evidence>
<dbReference type="Proteomes" id="UP000249432">
    <property type="component" value="Unassembled WGS sequence"/>
</dbReference>
<evidence type="ECO:0008006" key="4">
    <source>
        <dbReference type="Google" id="ProtNLM"/>
    </source>
</evidence>
<evidence type="ECO:0000256" key="1">
    <source>
        <dbReference type="SAM" id="MobiDB-lite"/>
    </source>
</evidence>
<dbReference type="InterPro" id="IPR005583">
    <property type="entry name" value="YaaA"/>
</dbReference>
<reference evidence="2 3" key="1">
    <citation type="submission" date="2017-08" db="EMBL/GenBank/DDBJ databases">
        <title>Infants hospitalized years apart are colonized by the same room-sourced microbial strains.</title>
        <authorList>
            <person name="Brooks B."/>
            <person name="Olm M.R."/>
            <person name="Firek B.A."/>
            <person name="Baker R."/>
            <person name="Thomas B.C."/>
            <person name="Morowitz M.J."/>
            <person name="Banfield J.F."/>
        </authorList>
    </citation>
    <scope>NUCLEOTIDE SEQUENCE [LARGE SCALE GENOMIC DNA]</scope>
    <source>
        <strain evidence="2">S2_003_000_R1_3</strain>
    </source>
</reference>
<dbReference type="EMBL" id="QFRA01000004">
    <property type="protein sequence ID" value="PZR05879.1"/>
    <property type="molecule type" value="Genomic_DNA"/>
</dbReference>
<feature type="region of interest" description="Disordered" evidence="1">
    <location>
        <begin position="1"/>
        <end position="31"/>
    </location>
</feature>
<sequence>MLIILPPSESQSHPADTADRGSSHGDGPTLDWDTLHFPSLNPTRQEIARELIALCSVETDEGRARTREVLGLSERLDSERASNAQLLTSQAAPALTIYTGVLYDALAPSGRGESITKAGHICPAVEPLSAAATRRLAIGSALFGVISADDFIPHHRLSGTVTLGHSTMRARWKPALTQALVEWRDSTDAQSNAIFDFRSGTYRNLGAVPGATELRVETIDSSGKRKVVSHFNKFYKGLVARHLAEASECKQEDAAELLSSVIDKELGFATEIQAGAVKGTKGDLVTMFIPQ</sequence>
<dbReference type="RefSeq" id="WP_303734345.1">
    <property type="nucleotide sequence ID" value="NZ_CAKZHK010000009.1"/>
</dbReference>
<evidence type="ECO:0000313" key="3">
    <source>
        <dbReference type="Proteomes" id="UP000249432"/>
    </source>
</evidence>
<name>A0A2W5SRL9_9CORY</name>
<dbReference type="GO" id="GO:0033194">
    <property type="term" value="P:response to hydroperoxide"/>
    <property type="evidence" value="ECO:0007669"/>
    <property type="project" value="TreeGrafter"/>
</dbReference>
<dbReference type="PANTHER" id="PTHR30283">
    <property type="entry name" value="PEROXIDE STRESS RESPONSE PROTEIN YAAA"/>
    <property type="match status" value="1"/>
</dbReference>
<dbReference type="PANTHER" id="PTHR30283:SF4">
    <property type="entry name" value="PEROXIDE STRESS RESISTANCE PROTEIN YAAA"/>
    <property type="match status" value="1"/>
</dbReference>
<dbReference type="Pfam" id="PF03883">
    <property type="entry name" value="H2O2_YaaD"/>
    <property type="match status" value="1"/>
</dbReference>
<accession>A0A2W5SRL9</accession>
<comment type="caution">
    <text evidence="2">The sequence shown here is derived from an EMBL/GenBank/DDBJ whole genome shotgun (WGS) entry which is preliminary data.</text>
</comment>
<organism evidence="2 3">
    <name type="scientific">Corynebacterium kroppenstedtii</name>
    <dbReference type="NCBI Taxonomy" id="161879"/>
    <lineage>
        <taxon>Bacteria</taxon>
        <taxon>Bacillati</taxon>
        <taxon>Actinomycetota</taxon>
        <taxon>Actinomycetes</taxon>
        <taxon>Mycobacteriales</taxon>
        <taxon>Corynebacteriaceae</taxon>
        <taxon>Corynebacterium</taxon>
    </lineage>
</organism>
<dbReference type="GO" id="GO:0005829">
    <property type="term" value="C:cytosol"/>
    <property type="evidence" value="ECO:0007669"/>
    <property type="project" value="TreeGrafter"/>
</dbReference>
<protein>
    <recommendedName>
        <fullName evidence="4">Peroxide stress protein YaaA</fullName>
    </recommendedName>
</protein>